<keyword evidence="5" id="KW-0949">S-adenosyl-L-methionine</keyword>
<sequence>MSASDDSTQQPPLKTARLAMDQQVATKERAPDQQQQQTIEEEDESDSMDGDDDDEQMEEGGQPSGRQGGKRSRGKFRRPRNHVNPFSPFHQRPVDLEDRWPEKVFEKPSLPLHVDLGSAYGHFCMAMAEKYPSHNYLGVEIRTKVVEHAISQRDKAGQRNAHFIGCNVNVNLDRILTDIEAFSPPSPHPLPPSIATHPKCTTNDKTAVEQPAAGARGGVECVTIQFPDPHFKKRHHKRRMVNQQLVDIIGRHLVVGGRLILQSDIFEVAVEMRQLFDAHPAFVDTHAADDWQGQPDQNPLGVATEREKGRIANNEPVYRAVFYRVPYDEPGHDAATGGGREAEGDNWGEGD</sequence>
<evidence type="ECO:0000256" key="3">
    <source>
        <dbReference type="ARBA" id="ARBA00022603"/>
    </source>
</evidence>
<dbReference type="OrthoDB" id="47276at2759"/>
<comment type="catalytic activity">
    <reaction evidence="1">
        <text>guanosine(46) in tRNA + S-adenosyl-L-methionine = N(7)-methylguanosine(46) in tRNA + S-adenosyl-L-homocysteine</text>
        <dbReference type="Rhea" id="RHEA:42708"/>
        <dbReference type="Rhea" id="RHEA-COMP:10188"/>
        <dbReference type="Rhea" id="RHEA-COMP:10189"/>
        <dbReference type="ChEBI" id="CHEBI:57856"/>
        <dbReference type="ChEBI" id="CHEBI:59789"/>
        <dbReference type="ChEBI" id="CHEBI:74269"/>
        <dbReference type="ChEBI" id="CHEBI:74480"/>
        <dbReference type="EC" id="2.1.1.33"/>
    </reaction>
</comment>
<dbReference type="PANTHER" id="PTHR23417:SF21">
    <property type="entry name" value="TRNA (GUANINE-N(7)-)-METHYLTRANSFERASE"/>
    <property type="match status" value="1"/>
</dbReference>
<dbReference type="InParanoid" id="A0A0G4E9Z1"/>
<protein>
    <recommendedName>
        <fullName evidence="2">tRNA (guanine(46)-N(7))-methyltransferase</fullName>
        <ecNumber evidence="2">2.1.1.33</ecNumber>
    </recommendedName>
</protein>
<dbReference type="SUPFAM" id="SSF53335">
    <property type="entry name" value="S-adenosyl-L-methionine-dependent methyltransferases"/>
    <property type="match status" value="1"/>
</dbReference>
<evidence type="ECO:0000313" key="9">
    <source>
        <dbReference type="Proteomes" id="UP000041254"/>
    </source>
</evidence>
<dbReference type="PANTHER" id="PTHR23417">
    <property type="entry name" value="3-DEOXY-D-MANNO-OCTULOSONIC-ACID TRANSFERASE/TRNA GUANINE-N 7 - -METHYLTRANSFERASE"/>
    <property type="match status" value="1"/>
</dbReference>
<accession>A0A0G4E9Z1</accession>
<dbReference type="EMBL" id="CDMY01000104">
    <property type="protein sequence ID" value="CEL92745.1"/>
    <property type="molecule type" value="Genomic_DNA"/>
</dbReference>
<dbReference type="VEuPathDB" id="CryptoDB:Vbra_1955"/>
<name>A0A0G4E9Z1_VITBC</name>
<dbReference type="CDD" id="cd02440">
    <property type="entry name" value="AdoMet_MTases"/>
    <property type="match status" value="1"/>
</dbReference>
<dbReference type="InterPro" id="IPR003358">
    <property type="entry name" value="tRNA_(Gua-N-7)_MeTrfase_Trmb"/>
</dbReference>
<feature type="compositionally biased region" description="Polar residues" evidence="7">
    <location>
        <begin position="1"/>
        <end position="12"/>
    </location>
</feature>
<dbReference type="PROSITE" id="PS51625">
    <property type="entry name" value="SAM_MT_TRMB"/>
    <property type="match status" value="1"/>
</dbReference>
<keyword evidence="9" id="KW-1185">Reference proteome</keyword>
<evidence type="ECO:0000256" key="6">
    <source>
        <dbReference type="ARBA" id="ARBA00022694"/>
    </source>
</evidence>
<reference evidence="8 9" key="1">
    <citation type="submission" date="2014-11" db="EMBL/GenBank/DDBJ databases">
        <authorList>
            <person name="Zhu J."/>
            <person name="Qi W."/>
            <person name="Song R."/>
        </authorList>
    </citation>
    <scope>NUCLEOTIDE SEQUENCE [LARGE SCALE GENOMIC DNA]</scope>
</reference>
<dbReference type="Proteomes" id="UP000041254">
    <property type="component" value="Unassembled WGS sequence"/>
</dbReference>
<feature type="compositionally biased region" description="Acidic residues" evidence="7">
    <location>
        <begin position="39"/>
        <end position="58"/>
    </location>
</feature>
<keyword evidence="3" id="KW-0489">Methyltransferase</keyword>
<proteinExistence type="predicted"/>
<dbReference type="GO" id="GO:0008176">
    <property type="term" value="F:tRNA (guanine(46)-N7)-methyltransferase activity"/>
    <property type="evidence" value="ECO:0007669"/>
    <property type="project" value="UniProtKB-EC"/>
</dbReference>
<dbReference type="EC" id="2.1.1.33" evidence="2"/>
<keyword evidence="6" id="KW-0819">tRNA processing</keyword>
<feature type="compositionally biased region" description="Basic residues" evidence="7">
    <location>
        <begin position="68"/>
        <end position="81"/>
    </location>
</feature>
<dbReference type="Pfam" id="PF02390">
    <property type="entry name" value="Methyltransf_4"/>
    <property type="match status" value="2"/>
</dbReference>
<evidence type="ECO:0000313" key="8">
    <source>
        <dbReference type="EMBL" id="CEL92745.1"/>
    </source>
</evidence>
<evidence type="ECO:0000256" key="4">
    <source>
        <dbReference type="ARBA" id="ARBA00022679"/>
    </source>
</evidence>
<keyword evidence="4" id="KW-0808">Transferase</keyword>
<dbReference type="STRING" id="1169540.A0A0G4E9Z1"/>
<evidence type="ECO:0000256" key="1">
    <source>
        <dbReference type="ARBA" id="ARBA00000142"/>
    </source>
</evidence>
<feature type="region of interest" description="Disordered" evidence="7">
    <location>
        <begin position="329"/>
        <end position="351"/>
    </location>
</feature>
<feature type="region of interest" description="Disordered" evidence="7">
    <location>
        <begin position="1"/>
        <end position="94"/>
    </location>
</feature>
<dbReference type="OMA" id="DPWFKRR"/>
<dbReference type="GO" id="GO:0043527">
    <property type="term" value="C:tRNA methyltransferase complex"/>
    <property type="evidence" value="ECO:0007669"/>
    <property type="project" value="TreeGrafter"/>
</dbReference>
<evidence type="ECO:0000256" key="7">
    <source>
        <dbReference type="SAM" id="MobiDB-lite"/>
    </source>
</evidence>
<dbReference type="Gene3D" id="3.40.50.150">
    <property type="entry name" value="Vaccinia Virus protein VP39"/>
    <property type="match status" value="1"/>
</dbReference>
<dbReference type="AlphaFoldDB" id="A0A0G4E9Z1"/>
<evidence type="ECO:0000256" key="5">
    <source>
        <dbReference type="ARBA" id="ARBA00022691"/>
    </source>
</evidence>
<dbReference type="InterPro" id="IPR029063">
    <property type="entry name" value="SAM-dependent_MTases_sf"/>
</dbReference>
<gene>
    <name evidence="8" type="ORF">Vbra_1955</name>
</gene>
<dbReference type="PhylomeDB" id="A0A0G4E9Z1"/>
<evidence type="ECO:0000256" key="2">
    <source>
        <dbReference type="ARBA" id="ARBA00011977"/>
    </source>
</evidence>
<organism evidence="8 9">
    <name type="scientific">Vitrella brassicaformis (strain CCMP3155)</name>
    <dbReference type="NCBI Taxonomy" id="1169540"/>
    <lineage>
        <taxon>Eukaryota</taxon>
        <taxon>Sar</taxon>
        <taxon>Alveolata</taxon>
        <taxon>Colpodellida</taxon>
        <taxon>Vitrellaceae</taxon>
        <taxon>Vitrella</taxon>
    </lineage>
</organism>